<dbReference type="OrthoDB" id="413361at2759"/>
<feature type="domain" description="Reverse transcriptase Ty1/copia-type" evidence="3">
    <location>
        <begin position="711"/>
        <end position="860"/>
    </location>
</feature>
<feature type="region of interest" description="Disordered" evidence="2">
    <location>
        <begin position="1817"/>
        <end position="1867"/>
    </location>
</feature>
<feature type="compositionally biased region" description="Basic and acidic residues" evidence="2">
    <location>
        <begin position="1430"/>
        <end position="1442"/>
    </location>
</feature>
<organism evidence="4 5">
    <name type="scientific">Symbiodinium microadriaticum</name>
    <name type="common">Dinoflagellate</name>
    <name type="synonym">Zooxanthella microadriatica</name>
    <dbReference type="NCBI Taxonomy" id="2951"/>
    <lineage>
        <taxon>Eukaryota</taxon>
        <taxon>Sar</taxon>
        <taxon>Alveolata</taxon>
        <taxon>Dinophyceae</taxon>
        <taxon>Suessiales</taxon>
        <taxon>Symbiodiniaceae</taxon>
        <taxon>Symbiodinium</taxon>
    </lineage>
</organism>
<feature type="region of interest" description="Disordered" evidence="2">
    <location>
        <begin position="1529"/>
        <end position="1552"/>
    </location>
</feature>
<feature type="compositionally biased region" description="Basic residues" evidence="2">
    <location>
        <begin position="1484"/>
        <end position="1493"/>
    </location>
</feature>
<evidence type="ECO:0000259" key="3">
    <source>
        <dbReference type="Pfam" id="PF07727"/>
    </source>
</evidence>
<comment type="caution">
    <text evidence="4">The sequence shown here is derived from an EMBL/GenBank/DDBJ whole genome shotgun (WGS) entry which is preliminary data.</text>
</comment>
<keyword evidence="5" id="KW-1185">Reference proteome</keyword>
<dbReference type="Proteomes" id="UP000186817">
    <property type="component" value="Unassembled WGS sequence"/>
</dbReference>
<evidence type="ECO:0000313" key="4">
    <source>
        <dbReference type="EMBL" id="OLP86571.1"/>
    </source>
</evidence>
<feature type="region of interest" description="Disordered" evidence="2">
    <location>
        <begin position="261"/>
        <end position="320"/>
    </location>
</feature>
<evidence type="ECO:0000256" key="1">
    <source>
        <dbReference type="SAM" id="Coils"/>
    </source>
</evidence>
<dbReference type="EMBL" id="LSRX01000910">
    <property type="protein sequence ID" value="OLP86571.1"/>
    <property type="molecule type" value="Genomic_DNA"/>
</dbReference>
<protein>
    <submittedName>
        <fullName evidence="4">Copia protein</fullName>
    </submittedName>
</protein>
<gene>
    <name evidence="4" type="primary">GIP</name>
    <name evidence="4" type="ORF">AK812_SmicGene32298</name>
</gene>
<feature type="compositionally biased region" description="Basic residues" evidence="2">
    <location>
        <begin position="270"/>
        <end position="306"/>
    </location>
</feature>
<feature type="region of interest" description="Disordered" evidence="2">
    <location>
        <begin position="1353"/>
        <end position="1373"/>
    </location>
</feature>
<feature type="compositionally biased region" description="Low complexity" evidence="2">
    <location>
        <begin position="1451"/>
        <end position="1472"/>
    </location>
</feature>
<feature type="compositionally biased region" description="Low complexity" evidence="2">
    <location>
        <begin position="1500"/>
        <end position="1514"/>
    </location>
</feature>
<feature type="compositionally biased region" description="Basic and acidic residues" evidence="2">
    <location>
        <begin position="570"/>
        <end position="579"/>
    </location>
</feature>
<reference evidence="4 5" key="1">
    <citation type="submission" date="2016-02" db="EMBL/GenBank/DDBJ databases">
        <title>Genome analysis of coral dinoflagellate symbionts highlights evolutionary adaptations to a symbiotic lifestyle.</title>
        <authorList>
            <person name="Aranda M."/>
            <person name="Li Y."/>
            <person name="Liew Y.J."/>
            <person name="Baumgarten S."/>
            <person name="Simakov O."/>
            <person name="Wilson M."/>
            <person name="Piel J."/>
            <person name="Ashoor H."/>
            <person name="Bougouffa S."/>
            <person name="Bajic V.B."/>
            <person name="Ryu T."/>
            <person name="Ravasi T."/>
            <person name="Bayer T."/>
            <person name="Micklem G."/>
            <person name="Kim H."/>
            <person name="Bhak J."/>
            <person name="Lajeunesse T.C."/>
            <person name="Voolstra C.R."/>
        </authorList>
    </citation>
    <scope>NUCLEOTIDE SEQUENCE [LARGE SCALE GENOMIC DNA]</scope>
    <source>
        <strain evidence="4 5">CCMP2467</strain>
    </source>
</reference>
<evidence type="ECO:0000256" key="2">
    <source>
        <dbReference type="SAM" id="MobiDB-lite"/>
    </source>
</evidence>
<feature type="compositionally biased region" description="Basic and acidic residues" evidence="2">
    <location>
        <begin position="589"/>
        <end position="604"/>
    </location>
</feature>
<name>A0A1Q9CUG4_SYMMI</name>
<evidence type="ECO:0000313" key="5">
    <source>
        <dbReference type="Proteomes" id="UP000186817"/>
    </source>
</evidence>
<dbReference type="InterPro" id="IPR013103">
    <property type="entry name" value="RVT_2"/>
</dbReference>
<accession>A0A1Q9CUG4</accession>
<proteinExistence type="predicted"/>
<dbReference type="Pfam" id="PF07727">
    <property type="entry name" value="RVT_2"/>
    <property type="match status" value="1"/>
</dbReference>
<feature type="region of interest" description="Disordered" evidence="2">
    <location>
        <begin position="1430"/>
        <end position="1514"/>
    </location>
</feature>
<keyword evidence="1" id="KW-0175">Coiled coil</keyword>
<feature type="region of interest" description="Disordered" evidence="2">
    <location>
        <begin position="568"/>
        <end position="615"/>
    </location>
</feature>
<sequence length="2383" mass="268169">MPIGLSAAMNFEHGDGDDDYLPNGNESYVTNHRHLHELQKLSAFQQVTTKVPPCYDGRSSWFAYEDAIDDWCDITELDGDKRGPALRNRLEGEAAIHNRLLDRDRLKDPNNGVKYFKSFLRPLFLKGAANVFLYRFQQVMNLHRGNGDMLRWITRLELSSQVYQPEEQGTITNEEAMERANERLRDQHARTILITANLVALIFVSLSDLTQDQRQVLTSLMAHRNRVSADYRLNELREGYLEIFCTTKTSVERAIGSRMKRMAQKVSLKPMRKMKRGFKGQRKGKSKGRKGSGGKKGKKGKGKGKYGKQEGKDGEGGSMDGAANLAEGSAAIAAASTFYTSHLDFNNFSFMATENHEAFITQPLTPTSTVLDLGCTRAMTSRVAAQDLMKFCDQNKDCGIWYNIAETQPKFTFANSESTQRKQKLVICMYDREFAVQSTEFDIVEQGHVPTSMSLPQMRNLRFQLTSNRISSHLVLDLIDLSEYMWHVRLGKFKKSSFLTYYMHYEYGFHQKLSGGSSLEEEPAEPEELVFAKIMYDPKDGPTPIPLEFLDVKRKTIMEFSKGRVVTQEDDWRSTERPTTRTPDYWRGSPDDIVSKGKPEDSSKNQETAGGFPSGKEPARMIRIFMSTLLRNLVSLSLRKPGVKGLSSVQAKRMLEKLNDEVELYKLHVKHYHMSPAQFRRRTSMLGLPGEIYDDKYDKIFRTCRVCSTSKLGRDVNFLTGRWVLTVKVDKNGYFSKIKARWVCRGFHDKFAWDQQTDSPTATRYGFRLVAQCAANHYWDHFHLDLKTAFLQGKHYNLSSRSVVVQLPSDIGLPLWMVGLCLRPVYGLNDAPRTWWNRFLRSVGLEPTRADRCTYVAYDGIEGKKDKREILHVLSGYCSVLQHRNQEDGRLCLETGYCTDGKLLGFSGSVACKKRGWFPYENGHALVSHRAKALRGPDPTYNYKVKDDPCPHRVSMILRKGTWWILERAHDLRQENKPCYLEEEAEVLVSLFLPEKASYKVESLSELSPELVDQLLEQFVDPVHGSPSKGRKTVGVMSLHVDDLIISGTEKFLTWFLKKIREHFTVGHEDKNDLTFTGQRVCWVNDAQGNKKHIDRSDADACDKALHTSYRSSPPGEVPPGCVQKYWTPNLGRNIRIDLATGIPEYSEYLNSTSWVIRSGLRHCGGDNTVSYFGSQIRKYPKAIWPQMIKLKPESVLLYPGHETVAAYFPFGETAVTDLLEGQLAFLHHVRTYEDAHPGTRLLQRNLCWKIEFLNCCLGSLPEEQLDGIAAGIEEVVKLGGQPHGWAARNSKTLSQALRHNVKLNLGKFLEASMEQLDGATRFLDWDFSIGISATQGHSRMPEQVADIAQGETATPSRCNPHDLRAGGSASPGPGSVVRYGHNSFYAQLDIGTFCNHGHELFLTDNGVVLCYHDIAPMYLTFHYRPPHEQDPGGLKHEEKQRAAGVSSSFEEATPSAAADSSEAAGGSPSGEVPSRQVRQKATPIRRRRRLRHQASTDAESSPTGGSPSGEVPVVDEASLRHLIREDELREAAEGTTRYSNAAGDTVHGRVDGTRLQQEEELRDIIQKARYNPWHFFHHGLLHRKDSSGNKMYAPYGEALVKTTPFSSLPADTRKLLGSQYDWATWLSHAMSGYGVHFFLKAFEQGKMQGNVLLELSYQGKDTDPRSKKPKQDDPGYAAKLMLHNAFCSERDVWSEIKAVRTGFSTVVSAVSQAYGQDFFSYVQKHWKNLEVRRKYEINTPEGYTLYDSSLKEPWNASLVLAALDKQFRTMGAPSSFAKKAHIDELYTRPFDDIVVEEFISNLPGPTIAEVGEPMEQACGSAEAAPADSPSGEMAGEAKQESDSGAPMETDAPEGSPSGEVSGVKVEEPERTWFPPTVPMPDMNFSAEASNNHDNLYEQGIWGKTKTRVEPGAYEAEAKATADAEEKNEQAFEQYAGEKEKEGLADTPDFMNFHEAYHLTERMSPLMKLSNQIHGYGKEGLYHDDIRLDKICSFKVQHMYFRQRAPHHDHMKYNFSEEDLMESVGQMEPIYYRRSTKLDVVFRAGDYRSTLDDKEMARASSAREEALELNHMLLQRLRELNQNRRSASREELMNATLHYFLAVGVDDDELGDLSLERMPRPMGPAEEGPVPYYISRSKYTALVLNLGSFARNRKHTAPSVFSEIIDYDDSGESVGLLLKSIAHAKAHLFLLCEAGELNDFPSPSRLGDKAQSERGTFGRMQNQWSGSSMTMLAGSTFVGVAHSHLPLTYMIVDIKQGKTLPHGSQGSETMRDQVAAASLTAPLTRAGMNSMRVCVFHLSSSVASGQVSLPHEALASMFIDCLVGLIGDALGQPYRDCPQIDWNTFPGLDPMIATVLEWGHSMTDDQWSELPADTKEFKLSVSE</sequence>
<feature type="coiled-coil region" evidence="1">
    <location>
        <begin position="2063"/>
        <end position="2090"/>
    </location>
</feature>